<name>A0A0H3AR85_BRUO2</name>
<protein>
    <submittedName>
        <fullName evidence="2">Uncharacterized protein</fullName>
    </submittedName>
</protein>
<gene>
    <name evidence="2" type="ordered locus">BOV_1011</name>
</gene>
<proteinExistence type="predicted"/>
<evidence type="ECO:0000313" key="3">
    <source>
        <dbReference type="Proteomes" id="UP000006383"/>
    </source>
</evidence>
<dbReference type="HOGENOM" id="CLU_3059244_0_0_5"/>
<evidence type="ECO:0000256" key="1">
    <source>
        <dbReference type="SAM" id="MobiDB-lite"/>
    </source>
</evidence>
<reference evidence="3" key="1">
    <citation type="journal article" date="2009" name="PLoS ONE">
        <title>Genome degradation in Brucella ovis corresponds with narrowing of its host range and tissue tropism.</title>
        <authorList>
            <person name="Tsolis R.M."/>
            <person name="Seshadri R."/>
            <person name="Santos R.L."/>
            <person name="Sangari F.J."/>
            <person name="Lobo J.M."/>
            <person name="de Jong M.F."/>
            <person name="Ren Q."/>
            <person name="Myers G."/>
            <person name="Brinkac L.M."/>
            <person name="Nelson W.C."/>
            <person name="Deboy R.T."/>
            <person name="Angiuoli S."/>
            <person name="Khouri H."/>
            <person name="Dimitrov G."/>
            <person name="Robinson J.R."/>
            <person name="Mulligan S."/>
            <person name="Walker R.L."/>
            <person name="Elzer P.E."/>
            <person name="Hassan K.A."/>
            <person name="Paulsen I.T."/>
        </authorList>
    </citation>
    <scope>NUCLEOTIDE SEQUENCE [LARGE SCALE GENOMIC DNA]</scope>
    <source>
        <strain evidence="3">ATCC 25840 / 63/290 / NCTC 10512</strain>
    </source>
</reference>
<sequence length="53" mass="5726">MTCRHSRQLSDMPLSIVCAGDKRQQDSGKAFHPAQPAPGDADNRKKAVFASIS</sequence>
<feature type="region of interest" description="Disordered" evidence="1">
    <location>
        <begin position="20"/>
        <end position="53"/>
    </location>
</feature>
<keyword evidence="3" id="KW-1185">Reference proteome</keyword>
<organism evidence="2 3">
    <name type="scientific">Brucella ovis (strain ATCC 25840 / 63/290 / NCTC 10512)</name>
    <dbReference type="NCBI Taxonomy" id="444178"/>
    <lineage>
        <taxon>Bacteria</taxon>
        <taxon>Pseudomonadati</taxon>
        <taxon>Pseudomonadota</taxon>
        <taxon>Alphaproteobacteria</taxon>
        <taxon>Hyphomicrobiales</taxon>
        <taxon>Brucellaceae</taxon>
        <taxon>Brucella/Ochrobactrum group</taxon>
        <taxon>Brucella</taxon>
    </lineage>
</organism>
<dbReference type="EMBL" id="CP000708">
    <property type="protein sequence ID" value="ABQ60838.1"/>
    <property type="molecule type" value="Genomic_DNA"/>
</dbReference>
<dbReference type="AlphaFoldDB" id="A0A0H3AR85"/>
<dbReference type="KEGG" id="bov:BOV_1011"/>
<dbReference type="Proteomes" id="UP000006383">
    <property type="component" value="Chromosome I"/>
</dbReference>
<accession>A0A0H3AR85</accession>
<evidence type="ECO:0000313" key="2">
    <source>
        <dbReference type="EMBL" id="ABQ60838.1"/>
    </source>
</evidence>